<comment type="caution">
    <text evidence="1">The sequence shown here is derived from an EMBL/GenBank/DDBJ whole genome shotgun (WGS) entry which is preliminary data.</text>
</comment>
<proteinExistence type="predicted"/>
<evidence type="ECO:0008006" key="3">
    <source>
        <dbReference type="Google" id="ProtNLM"/>
    </source>
</evidence>
<reference evidence="1 2" key="1">
    <citation type="submission" date="2024-06" db="EMBL/GenBank/DDBJ databases">
        <title>The Natural Products Discovery Center: Release of the First 8490 Sequenced Strains for Exploring Actinobacteria Biosynthetic Diversity.</title>
        <authorList>
            <person name="Kalkreuter E."/>
            <person name="Kautsar S.A."/>
            <person name="Yang D."/>
            <person name="Bader C.D."/>
            <person name="Teijaro C.N."/>
            <person name="Fluegel L."/>
            <person name="Davis C.M."/>
            <person name="Simpson J.R."/>
            <person name="Lauterbach L."/>
            <person name="Steele A.D."/>
            <person name="Gui C."/>
            <person name="Meng S."/>
            <person name="Li G."/>
            <person name="Viehrig K."/>
            <person name="Ye F."/>
            <person name="Su P."/>
            <person name="Kiefer A.F."/>
            <person name="Nichols A."/>
            <person name="Cepeda A.J."/>
            <person name="Yan W."/>
            <person name="Fan B."/>
            <person name="Jiang Y."/>
            <person name="Adhikari A."/>
            <person name="Zheng C.-J."/>
            <person name="Schuster L."/>
            <person name="Cowan T.M."/>
            <person name="Smanski M.J."/>
            <person name="Chevrette M.G."/>
            <person name="De Carvalho L.P.S."/>
            <person name="Shen B."/>
        </authorList>
    </citation>
    <scope>NUCLEOTIDE SEQUENCE [LARGE SCALE GENOMIC DNA]</scope>
    <source>
        <strain evidence="1 2">NPDC048117</strain>
    </source>
</reference>
<name>A0ABV3EJP8_9ACTN</name>
<gene>
    <name evidence="1" type="ORF">AB0D95_03800</name>
</gene>
<dbReference type="RefSeq" id="WP_359268629.1">
    <property type="nucleotide sequence ID" value="NZ_JBEZNA010000005.1"/>
</dbReference>
<sequence length="160" mass="16965">MAVFAVLVAAGGVTGLFWSDLTHPFGDPRACDGSEVALPAAIEAGGAMLPQDATDVRYYTHDGKAIVSFVSDQVPDHLVRAGLIPDTDSLFADRDVVKYAMNPGDTELPEGLCGEGLRAPAWSSTPRYGTILVERAPSGAEELRSPARVQVTFRYTDPAS</sequence>
<dbReference type="Proteomes" id="UP001551584">
    <property type="component" value="Unassembled WGS sequence"/>
</dbReference>
<dbReference type="EMBL" id="JBEZNA010000005">
    <property type="protein sequence ID" value="MEU9576404.1"/>
    <property type="molecule type" value="Genomic_DNA"/>
</dbReference>
<evidence type="ECO:0000313" key="2">
    <source>
        <dbReference type="Proteomes" id="UP001551584"/>
    </source>
</evidence>
<keyword evidence="2" id="KW-1185">Reference proteome</keyword>
<accession>A0ABV3EJP8</accession>
<evidence type="ECO:0000313" key="1">
    <source>
        <dbReference type="EMBL" id="MEU9576404.1"/>
    </source>
</evidence>
<organism evidence="1 2">
    <name type="scientific">Streptomyces chilikensis</name>
    <dbReference type="NCBI Taxonomy" id="1194079"/>
    <lineage>
        <taxon>Bacteria</taxon>
        <taxon>Bacillati</taxon>
        <taxon>Actinomycetota</taxon>
        <taxon>Actinomycetes</taxon>
        <taxon>Kitasatosporales</taxon>
        <taxon>Streptomycetaceae</taxon>
        <taxon>Streptomyces</taxon>
    </lineage>
</organism>
<protein>
    <recommendedName>
        <fullName evidence="3">PASTA domain-containing protein</fullName>
    </recommendedName>
</protein>